<reference evidence="2" key="1">
    <citation type="submission" date="2013-10" db="EMBL/GenBank/DDBJ databases">
        <title>Genomic analysis of the causative agents of coccidiosis in chickens.</title>
        <authorList>
            <person name="Reid A.J."/>
            <person name="Blake D."/>
            <person name="Billington K."/>
            <person name="Browne H."/>
            <person name="Dunn M."/>
            <person name="Hung S."/>
            <person name="Kawahara F."/>
            <person name="Miranda-Saavedra D."/>
            <person name="Mourier T."/>
            <person name="Nagra H."/>
            <person name="Otto T.D."/>
            <person name="Rawlings N."/>
            <person name="Sanchez A."/>
            <person name="Sanders M."/>
            <person name="Subramaniam C."/>
            <person name="Tay Y."/>
            <person name="Dear P."/>
            <person name="Doerig C."/>
            <person name="Gruber A."/>
            <person name="Parkinson J."/>
            <person name="Shirley M."/>
            <person name="Wan K.L."/>
            <person name="Berriman M."/>
            <person name="Tomley F."/>
            <person name="Pain A."/>
        </authorList>
    </citation>
    <scope>NUCLEOTIDE SEQUENCE [LARGE SCALE GENOMIC DNA]</scope>
    <source>
        <strain evidence="2">Houghton</strain>
    </source>
</reference>
<dbReference type="Proteomes" id="UP000030750">
    <property type="component" value="Unassembled WGS sequence"/>
</dbReference>
<reference evidence="2" key="2">
    <citation type="submission" date="2013-10" db="EMBL/GenBank/DDBJ databases">
        <authorList>
            <person name="Aslett M."/>
        </authorList>
    </citation>
    <scope>NUCLEOTIDE SEQUENCE [LARGE SCALE GENOMIC DNA]</scope>
    <source>
        <strain evidence="2">Houghton</strain>
    </source>
</reference>
<proteinExistence type="predicted"/>
<feature type="signal peptide" evidence="1">
    <location>
        <begin position="1"/>
        <end position="23"/>
    </location>
</feature>
<evidence type="ECO:0000313" key="3">
    <source>
        <dbReference type="Proteomes" id="UP000030750"/>
    </source>
</evidence>
<dbReference type="InterPro" id="IPR021288">
    <property type="entry name" value="Surface_antigen"/>
</dbReference>
<organism evidence="2 3">
    <name type="scientific">Eimeria brunetti</name>
    <dbReference type="NCBI Taxonomy" id="51314"/>
    <lineage>
        <taxon>Eukaryota</taxon>
        <taxon>Sar</taxon>
        <taxon>Alveolata</taxon>
        <taxon>Apicomplexa</taxon>
        <taxon>Conoidasida</taxon>
        <taxon>Coccidia</taxon>
        <taxon>Eucoccidiorida</taxon>
        <taxon>Eimeriorina</taxon>
        <taxon>Eimeriidae</taxon>
        <taxon>Eimeria</taxon>
    </lineage>
</organism>
<dbReference type="VEuPathDB" id="ToxoDB:EBH_0003350"/>
<sequence length="258" mass="27710">MASLYRAIAGVCLVAFSGLQSEAAGGKTYKWTAEKVTDDAYLSVKLARNGKLPVHINDVAVDEKLVTSLTEIVEGEEEVDEPNCRKLMEAKAEIKDVFYHVVESEGEPNYRQLLQASLNEGLEAFTNKEYPKSANEWQQIWAKDTGANLAYLLSSNSTTVGCVLGKCTSVQTSPPGPAGRNSETTVEMTLLICDLDPPATKGQAPFDEDYFTGLIARTAQLEDMTTDDLKTTNDGTSAAAVPAFVLSGLVAMLTAVSA</sequence>
<keyword evidence="1" id="KW-0732">Signal</keyword>
<evidence type="ECO:0000256" key="1">
    <source>
        <dbReference type="SAM" id="SignalP"/>
    </source>
</evidence>
<protein>
    <submittedName>
        <fullName evidence="2">SAG family member</fullName>
    </submittedName>
</protein>
<keyword evidence="3" id="KW-1185">Reference proteome</keyword>
<dbReference type="EMBL" id="HG710173">
    <property type="protein sequence ID" value="CDJ45610.1"/>
    <property type="molecule type" value="Genomic_DNA"/>
</dbReference>
<name>U6LCX8_9EIME</name>
<gene>
    <name evidence="2" type="ORF">EBH_0003350</name>
</gene>
<feature type="chain" id="PRO_5004674324" evidence="1">
    <location>
        <begin position="24"/>
        <end position="258"/>
    </location>
</feature>
<accession>U6LCX8</accession>
<dbReference type="AlphaFoldDB" id="U6LCX8"/>
<dbReference type="Pfam" id="PF11054">
    <property type="entry name" value="Surface_antigen"/>
    <property type="match status" value="1"/>
</dbReference>
<evidence type="ECO:0000313" key="2">
    <source>
        <dbReference type="EMBL" id="CDJ45610.1"/>
    </source>
</evidence>